<name>A0A871RFB2_DEKBR</name>
<organism evidence="1 2">
    <name type="scientific">Dekkera bruxellensis</name>
    <name type="common">Brettanomyces custersii</name>
    <dbReference type="NCBI Taxonomy" id="5007"/>
    <lineage>
        <taxon>Eukaryota</taxon>
        <taxon>Fungi</taxon>
        <taxon>Dikarya</taxon>
        <taxon>Ascomycota</taxon>
        <taxon>Saccharomycotina</taxon>
        <taxon>Pichiomycetes</taxon>
        <taxon>Pichiales</taxon>
        <taxon>Pichiaceae</taxon>
        <taxon>Brettanomyces</taxon>
    </lineage>
</organism>
<protein>
    <submittedName>
        <fullName evidence="1">Uncharacterized protein</fullName>
    </submittedName>
</protein>
<dbReference type="EMBL" id="CP063137">
    <property type="protein sequence ID" value="QOU22438.1"/>
    <property type="molecule type" value="Genomic_DNA"/>
</dbReference>
<evidence type="ECO:0000313" key="2">
    <source>
        <dbReference type="Proteomes" id="UP000663131"/>
    </source>
</evidence>
<accession>A0A871RFB2</accession>
<dbReference type="GeneID" id="64574542"/>
<dbReference type="OrthoDB" id="3996574at2759"/>
<dbReference type="Proteomes" id="UP000663131">
    <property type="component" value="Chromosome 9"/>
</dbReference>
<gene>
    <name evidence="1" type="ORF">BRETT_002618</name>
</gene>
<dbReference type="AlphaFoldDB" id="A0A871RFB2"/>
<dbReference type="KEGG" id="bbrx:BRETT_002618"/>
<sequence>MDNLHQYVRIDNLSDLLDYPSRDFFLPELDPYQGLELVTKDDEAHGPRYIQMDVFNTKDWLSFLEKIIFKESQQDKNTGGLVLLIDCAFQLGSVSIPNSFLNSVYSKLTPKSGLNQQQPLSSEQVSQFFSRRLVLWNDVTSLDQLNNKLGAISNSLSFEYMDRSLDYVIISNVSVFYWQMRDSGDFRDLVRFHSICKGLSHDYECMTISSMSYIAR</sequence>
<evidence type="ECO:0000313" key="1">
    <source>
        <dbReference type="EMBL" id="QOU22438.1"/>
    </source>
</evidence>
<reference evidence="1" key="1">
    <citation type="submission" date="2020-10" db="EMBL/GenBank/DDBJ databases">
        <authorList>
            <person name="Palmer J.M."/>
        </authorList>
    </citation>
    <scope>NUCLEOTIDE SEQUENCE</scope>
    <source>
        <strain evidence="1">UCD 2041</strain>
    </source>
</reference>
<reference evidence="1" key="2">
    <citation type="journal article" name="BMC Genomics">
        <title>New genome assemblies reveal patterns of domestication and adaptation across Brettanomyces (Dekkera) species.</title>
        <authorList>
            <person name="Roach M.J."/>
            <person name="Borneman A.R."/>
        </authorList>
    </citation>
    <scope>NUCLEOTIDE SEQUENCE</scope>
    <source>
        <strain evidence="1">UCD 2041</strain>
    </source>
</reference>
<proteinExistence type="predicted"/>
<dbReference type="RefSeq" id="XP_041138931.1">
    <property type="nucleotide sequence ID" value="XM_041281140.1"/>
</dbReference>